<feature type="compositionally biased region" description="Polar residues" evidence="1">
    <location>
        <begin position="1"/>
        <end position="10"/>
    </location>
</feature>
<accession>A0AAN7WL96</accession>
<dbReference type="EMBL" id="JAVRQU010000006">
    <property type="protein sequence ID" value="KAK5701560.1"/>
    <property type="molecule type" value="Genomic_DNA"/>
</dbReference>
<name>A0AAN7WL96_9PEZI</name>
<organism evidence="2 3">
    <name type="scientific">Elasticomyces elasticus</name>
    <dbReference type="NCBI Taxonomy" id="574655"/>
    <lineage>
        <taxon>Eukaryota</taxon>
        <taxon>Fungi</taxon>
        <taxon>Dikarya</taxon>
        <taxon>Ascomycota</taxon>
        <taxon>Pezizomycotina</taxon>
        <taxon>Dothideomycetes</taxon>
        <taxon>Dothideomycetidae</taxon>
        <taxon>Mycosphaerellales</taxon>
        <taxon>Teratosphaeriaceae</taxon>
        <taxon>Elasticomyces</taxon>
    </lineage>
</organism>
<sequence>MNINSTNSVRDQPKSRPSMVTATESTPLLKAVFTRNPPGYGSSRDGASTAASVPPRNKATDRLPTPISTASIRQQATLRPSIARAATASAATNHTSTVTPTPVISRPILNRSSAMTCSNTSKAPARPSLLRRATDLLDLNPSTSYTQRHAPATPSHWTDHAHLAALLKTWDSIQAAPSTSKYPVSITAQVATTEKEMLLAYAELAEGAELLTTSWIEYKLGVSLRRPFCTAERMGRFELLSSSGGLRGNWGPW</sequence>
<dbReference type="AlphaFoldDB" id="A0AAN7WL96"/>
<feature type="region of interest" description="Disordered" evidence="1">
    <location>
        <begin position="1"/>
        <end position="68"/>
    </location>
</feature>
<gene>
    <name evidence="2" type="ORF">LTR97_004375</name>
</gene>
<comment type="caution">
    <text evidence="2">The sequence shown here is derived from an EMBL/GenBank/DDBJ whole genome shotgun (WGS) entry which is preliminary data.</text>
</comment>
<proteinExistence type="predicted"/>
<dbReference type="Proteomes" id="UP001310594">
    <property type="component" value="Unassembled WGS sequence"/>
</dbReference>
<evidence type="ECO:0000313" key="2">
    <source>
        <dbReference type="EMBL" id="KAK5701560.1"/>
    </source>
</evidence>
<evidence type="ECO:0000313" key="3">
    <source>
        <dbReference type="Proteomes" id="UP001310594"/>
    </source>
</evidence>
<reference evidence="2" key="1">
    <citation type="submission" date="2023-08" db="EMBL/GenBank/DDBJ databases">
        <title>Black Yeasts Isolated from many extreme environments.</title>
        <authorList>
            <person name="Coleine C."/>
            <person name="Stajich J.E."/>
            <person name="Selbmann L."/>
        </authorList>
    </citation>
    <scope>NUCLEOTIDE SEQUENCE</scope>
    <source>
        <strain evidence="2">CCFEE 5810</strain>
    </source>
</reference>
<evidence type="ECO:0000256" key="1">
    <source>
        <dbReference type="SAM" id="MobiDB-lite"/>
    </source>
</evidence>
<protein>
    <submittedName>
        <fullName evidence="2">Uncharacterized protein</fullName>
    </submittedName>
</protein>